<feature type="domain" description="AMP-binding enzyme C-terminal" evidence="4">
    <location>
        <begin position="396"/>
        <end position="463"/>
    </location>
</feature>
<reference evidence="5 6" key="1">
    <citation type="submission" date="2022-10" db="EMBL/GenBank/DDBJ databases">
        <title>The complete genomes of actinobacterial strains from the NBC collection.</title>
        <authorList>
            <person name="Joergensen T.S."/>
            <person name="Alvarez Arevalo M."/>
            <person name="Sterndorff E.B."/>
            <person name="Faurdal D."/>
            <person name="Vuksanovic O."/>
            <person name="Mourched A.-S."/>
            <person name="Charusanti P."/>
            <person name="Shaw S."/>
            <person name="Blin K."/>
            <person name="Weber T."/>
        </authorList>
    </citation>
    <scope>NUCLEOTIDE SEQUENCE [LARGE SCALE GENOMIC DNA]</scope>
    <source>
        <strain evidence="5 6">NBC_01247</strain>
    </source>
</reference>
<dbReference type="Proteomes" id="UP001432014">
    <property type="component" value="Chromosome"/>
</dbReference>
<dbReference type="InterPro" id="IPR045851">
    <property type="entry name" value="AMP-bd_C_sf"/>
</dbReference>
<protein>
    <submittedName>
        <fullName evidence="5">Acyl--CoA ligase</fullName>
    </submittedName>
</protein>
<dbReference type="RefSeq" id="WP_329493067.1">
    <property type="nucleotide sequence ID" value="NZ_CP108460.1"/>
</dbReference>
<dbReference type="Pfam" id="PF13193">
    <property type="entry name" value="AMP-binding_C"/>
    <property type="match status" value="1"/>
</dbReference>
<feature type="domain" description="AMP-dependent synthetase/ligase" evidence="3">
    <location>
        <begin position="33"/>
        <end position="325"/>
    </location>
</feature>
<dbReference type="PANTHER" id="PTHR43201:SF8">
    <property type="entry name" value="ACYL-COA SYNTHETASE FAMILY MEMBER 3"/>
    <property type="match status" value="1"/>
</dbReference>
<evidence type="ECO:0000259" key="4">
    <source>
        <dbReference type="Pfam" id="PF13193"/>
    </source>
</evidence>
<evidence type="ECO:0000256" key="1">
    <source>
        <dbReference type="ARBA" id="ARBA00006432"/>
    </source>
</evidence>
<sequence length="497" mass="52019">MKAAATAPPGGLAALPLDPSWVDEVLLGGTGSEPCLIFDEPVSRDELRRLVSARQAVLAAAGLRRGGSVALCLAPSLALVANLLAGWRIGAQAALLDHRLTPYETDQALARLDPQVVVTAERPAAGGPAGGFHDQQDVVTARPGRPARTSHAVVQLSSGSTGPAKIIGRTAADLVDELGRYARIEGVPRAGERIVSTASMVHVLGLVGGLLHSLHTGVRLAIPRRLTAEGILATVAAGPEPTTLLGVPFHIELLSWVARPPRLPQLTGMTTGGELVRAQVHEAFVDRYGVRLGSMYGMTEVGVIATDLFGEHRPELTPAPGLTLRAVDGELLIARERSPYLDHGTPPGAGAPTRWADGWLHTKDGGTVDPGTGRVRVLGRLDSQVSVGGLKVDLTEVEHTLAALPEVSAAVVVLGASIEAYVVLRPGGTAEQVEAQLTERLAAYKRPRLIHVVDRLPRTATGKPVRDRAALSGAGGSPQPTTVQERSDRKGTTSDVH</sequence>
<feature type="compositionally biased region" description="Basic and acidic residues" evidence="2">
    <location>
        <begin position="485"/>
        <end position="497"/>
    </location>
</feature>
<evidence type="ECO:0000256" key="2">
    <source>
        <dbReference type="SAM" id="MobiDB-lite"/>
    </source>
</evidence>
<dbReference type="InterPro" id="IPR042099">
    <property type="entry name" value="ANL_N_sf"/>
</dbReference>
<evidence type="ECO:0000313" key="6">
    <source>
        <dbReference type="Proteomes" id="UP001432014"/>
    </source>
</evidence>
<organism evidence="5 6">
    <name type="scientific">Kitasatospora herbaricolor</name>
    <dbReference type="NCBI Taxonomy" id="68217"/>
    <lineage>
        <taxon>Bacteria</taxon>
        <taxon>Bacillati</taxon>
        <taxon>Actinomycetota</taxon>
        <taxon>Actinomycetes</taxon>
        <taxon>Kitasatosporales</taxon>
        <taxon>Streptomycetaceae</taxon>
        <taxon>Kitasatospora</taxon>
    </lineage>
</organism>
<gene>
    <name evidence="5" type="ORF">OG469_38285</name>
</gene>
<dbReference type="Gene3D" id="3.40.50.12780">
    <property type="entry name" value="N-terminal domain of ligase-like"/>
    <property type="match status" value="1"/>
</dbReference>
<feature type="region of interest" description="Disordered" evidence="2">
    <location>
        <begin position="461"/>
        <end position="497"/>
    </location>
</feature>
<dbReference type="InterPro" id="IPR000873">
    <property type="entry name" value="AMP-dep_synth/lig_dom"/>
</dbReference>
<comment type="similarity">
    <text evidence="1">Belongs to the ATP-dependent AMP-binding enzyme family.</text>
</comment>
<dbReference type="PANTHER" id="PTHR43201">
    <property type="entry name" value="ACYL-COA SYNTHETASE"/>
    <property type="match status" value="1"/>
</dbReference>
<keyword evidence="5" id="KW-0436">Ligase</keyword>
<dbReference type="GO" id="GO:0016874">
    <property type="term" value="F:ligase activity"/>
    <property type="evidence" value="ECO:0007669"/>
    <property type="project" value="UniProtKB-KW"/>
</dbReference>
<proteinExistence type="inferred from homology"/>
<evidence type="ECO:0000259" key="3">
    <source>
        <dbReference type="Pfam" id="PF00501"/>
    </source>
</evidence>
<dbReference type="InterPro" id="IPR025110">
    <property type="entry name" value="AMP-bd_C"/>
</dbReference>
<dbReference type="SUPFAM" id="SSF56801">
    <property type="entry name" value="Acetyl-CoA synthetase-like"/>
    <property type="match status" value="1"/>
</dbReference>
<dbReference type="Gene3D" id="3.30.300.30">
    <property type="match status" value="1"/>
</dbReference>
<dbReference type="Pfam" id="PF00501">
    <property type="entry name" value="AMP-binding"/>
    <property type="match status" value="1"/>
</dbReference>
<name>A0ABZ1WJ84_9ACTN</name>
<evidence type="ECO:0000313" key="5">
    <source>
        <dbReference type="EMBL" id="WUS60828.1"/>
    </source>
</evidence>
<keyword evidence="6" id="KW-1185">Reference proteome</keyword>
<dbReference type="CDD" id="cd04433">
    <property type="entry name" value="AFD_class_I"/>
    <property type="match status" value="1"/>
</dbReference>
<dbReference type="EMBL" id="CP108482">
    <property type="protein sequence ID" value="WUS60828.1"/>
    <property type="molecule type" value="Genomic_DNA"/>
</dbReference>
<accession>A0ABZ1WJ84</accession>